<dbReference type="InterPro" id="IPR036427">
    <property type="entry name" value="Bromodomain-like_sf"/>
</dbReference>
<keyword evidence="3" id="KW-0156">Chromatin regulator</keyword>
<feature type="compositionally biased region" description="Basic and acidic residues" evidence="9">
    <location>
        <begin position="193"/>
        <end position="210"/>
    </location>
</feature>
<keyword evidence="2" id="KW-0677">Repeat</keyword>
<feature type="non-terminal residue" evidence="11">
    <location>
        <position position="1"/>
    </location>
</feature>
<dbReference type="PANTHER" id="PTHR16062:SF19">
    <property type="entry name" value="PROTEIN POLYBROMO-1"/>
    <property type="match status" value="1"/>
</dbReference>
<dbReference type="SUPFAM" id="SSF47370">
    <property type="entry name" value="Bromodomain"/>
    <property type="match status" value="1"/>
</dbReference>
<dbReference type="GO" id="GO:0006338">
    <property type="term" value="P:chromatin remodeling"/>
    <property type="evidence" value="ECO:0007669"/>
    <property type="project" value="InterPro"/>
</dbReference>
<dbReference type="CDD" id="cd04369">
    <property type="entry name" value="Bromodomain"/>
    <property type="match status" value="1"/>
</dbReference>
<feature type="compositionally biased region" description="Acidic residues" evidence="9">
    <location>
        <begin position="234"/>
        <end position="245"/>
    </location>
</feature>
<organism evidence="11 12">
    <name type="scientific">Olpidium bornovanus</name>
    <dbReference type="NCBI Taxonomy" id="278681"/>
    <lineage>
        <taxon>Eukaryota</taxon>
        <taxon>Fungi</taxon>
        <taxon>Fungi incertae sedis</taxon>
        <taxon>Olpidiomycota</taxon>
        <taxon>Olpidiomycotina</taxon>
        <taxon>Olpidiomycetes</taxon>
        <taxon>Olpidiales</taxon>
        <taxon>Olpidiaceae</taxon>
        <taxon>Olpidium</taxon>
    </lineage>
</organism>
<evidence type="ECO:0000256" key="9">
    <source>
        <dbReference type="SAM" id="MobiDB-lite"/>
    </source>
</evidence>
<dbReference type="PANTHER" id="PTHR16062">
    <property type="entry name" value="SWI/SNF-RELATED"/>
    <property type="match status" value="1"/>
</dbReference>
<keyword evidence="6" id="KW-0804">Transcription</keyword>
<keyword evidence="7" id="KW-0539">Nucleus</keyword>
<evidence type="ECO:0000256" key="3">
    <source>
        <dbReference type="ARBA" id="ARBA00022853"/>
    </source>
</evidence>
<evidence type="ECO:0000256" key="4">
    <source>
        <dbReference type="ARBA" id="ARBA00023015"/>
    </source>
</evidence>
<evidence type="ECO:0000256" key="5">
    <source>
        <dbReference type="ARBA" id="ARBA00023117"/>
    </source>
</evidence>
<evidence type="ECO:0000313" key="11">
    <source>
        <dbReference type="EMBL" id="KAG5460362.1"/>
    </source>
</evidence>
<dbReference type="InterPro" id="IPR001487">
    <property type="entry name" value="Bromodomain"/>
</dbReference>
<feature type="region of interest" description="Disordered" evidence="9">
    <location>
        <begin position="190"/>
        <end position="245"/>
    </location>
</feature>
<evidence type="ECO:0000256" key="6">
    <source>
        <dbReference type="ARBA" id="ARBA00023163"/>
    </source>
</evidence>
<feature type="domain" description="Bromo" evidence="10">
    <location>
        <begin position="1"/>
        <end position="54"/>
    </location>
</feature>
<dbReference type="AlphaFoldDB" id="A0A8H7ZW64"/>
<evidence type="ECO:0000256" key="2">
    <source>
        <dbReference type="ARBA" id="ARBA00022737"/>
    </source>
</evidence>
<evidence type="ECO:0000259" key="10">
    <source>
        <dbReference type="PROSITE" id="PS50014"/>
    </source>
</evidence>
<dbReference type="GO" id="GO:0016586">
    <property type="term" value="C:RSC-type complex"/>
    <property type="evidence" value="ECO:0007669"/>
    <property type="project" value="InterPro"/>
</dbReference>
<dbReference type="PROSITE" id="PS50014">
    <property type="entry name" value="BROMODOMAIN_2"/>
    <property type="match status" value="1"/>
</dbReference>
<keyword evidence="12" id="KW-1185">Reference proteome</keyword>
<dbReference type="GO" id="GO:0006368">
    <property type="term" value="P:transcription elongation by RNA polymerase II"/>
    <property type="evidence" value="ECO:0007669"/>
    <property type="project" value="TreeGrafter"/>
</dbReference>
<dbReference type="SMART" id="SM00297">
    <property type="entry name" value="BROMO"/>
    <property type="match status" value="1"/>
</dbReference>
<dbReference type="EMBL" id="JAEFCI010005331">
    <property type="protein sequence ID" value="KAG5460362.1"/>
    <property type="molecule type" value="Genomic_DNA"/>
</dbReference>
<keyword evidence="4" id="KW-0805">Transcription regulation</keyword>
<dbReference type="Gene3D" id="1.20.920.10">
    <property type="entry name" value="Bromodomain-like"/>
    <property type="match status" value="1"/>
</dbReference>
<comment type="caution">
    <text evidence="11">The sequence shown here is derived from an EMBL/GenBank/DDBJ whole genome shotgun (WGS) entry which is preliminary data.</text>
</comment>
<sequence>YPVYYQIIKNPICISDIRKRLASTHYRHPSQFRDDMRLMFDNAQDFNEAGSYVWNDADAMRKVFERVYAKACPAGELPPLPTPTPPPQPAAQSRTDGDALSAAKGSKTPAKQRRDEDDEDLDSIRKGGAQLATGGFRVSLKWPFAVAAQGARVFPFHPPAPSTELLYTRPAASVAAAPAAAATPRVHLKISKRRAESAGRDGRERSLLKDNDDDLEDGEILDDDETRLATGGASDDDREDGEVSS</sequence>
<accession>A0A8H7ZW64</accession>
<feature type="compositionally biased region" description="Acidic residues" evidence="9">
    <location>
        <begin position="211"/>
        <end position="225"/>
    </location>
</feature>
<evidence type="ECO:0000256" key="1">
    <source>
        <dbReference type="ARBA" id="ARBA00004123"/>
    </source>
</evidence>
<protein>
    <submittedName>
        <fullName evidence="11">Bromodomain-containing protein</fullName>
    </submittedName>
</protein>
<evidence type="ECO:0000256" key="7">
    <source>
        <dbReference type="ARBA" id="ARBA00023242"/>
    </source>
</evidence>
<dbReference type="PRINTS" id="PR00503">
    <property type="entry name" value="BROMODOMAIN"/>
</dbReference>
<dbReference type="InterPro" id="IPR037382">
    <property type="entry name" value="Rsc/polybromo"/>
</dbReference>
<comment type="subcellular location">
    <subcellularLocation>
        <location evidence="1">Nucleus</location>
    </subcellularLocation>
</comment>
<keyword evidence="5 8" id="KW-0103">Bromodomain</keyword>
<reference evidence="11 12" key="1">
    <citation type="journal article" name="Sci. Rep.">
        <title>Genome-scale phylogenetic analyses confirm Olpidium as the closest living zoosporic fungus to the non-flagellated, terrestrial fungi.</title>
        <authorList>
            <person name="Chang Y."/>
            <person name="Rochon D."/>
            <person name="Sekimoto S."/>
            <person name="Wang Y."/>
            <person name="Chovatia M."/>
            <person name="Sandor L."/>
            <person name="Salamov A."/>
            <person name="Grigoriev I.V."/>
            <person name="Stajich J.E."/>
            <person name="Spatafora J.W."/>
        </authorList>
    </citation>
    <scope>NUCLEOTIDE SEQUENCE [LARGE SCALE GENOMIC DNA]</scope>
    <source>
        <strain evidence="11">S191</strain>
    </source>
</reference>
<feature type="compositionally biased region" description="Pro residues" evidence="9">
    <location>
        <begin position="76"/>
        <end position="89"/>
    </location>
</feature>
<gene>
    <name evidence="11" type="ORF">BJ554DRAFT_7600</name>
</gene>
<dbReference type="Pfam" id="PF00439">
    <property type="entry name" value="Bromodomain"/>
    <property type="match status" value="1"/>
</dbReference>
<dbReference type="Proteomes" id="UP000673691">
    <property type="component" value="Unassembled WGS sequence"/>
</dbReference>
<feature type="region of interest" description="Disordered" evidence="9">
    <location>
        <begin position="75"/>
        <end position="122"/>
    </location>
</feature>
<dbReference type="OrthoDB" id="6017at2759"/>
<evidence type="ECO:0000256" key="8">
    <source>
        <dbReference type="PROSITE-ProRule" id="PRU00035"/>
    </source>
</evidence>
<name>A0A8H7ZW64_9FUNG</name>
<proteinExistence type="predicted"/>
<dbReference type="GO" id="GO:0003682">
    <property type="term" value="F:chromatin binding"/>
    <property type="evidence" value="ECO:0007669"/>
    <property type="project" value="TreeGrafter"/>
</dbReference>
<evidence type="ECO:0000313" key="12">
    <source>
        <dbReference type="Proteomes" id="UP000673691"/>
    </source>
</evidence>